<dbReference type="InterPro" id="IPR028267">
    <property type="entry name" value="Pianissimo_N"/>
</dbReference>
<evidence type="ECO:0000313" key="4">
    <source>
        <dbReference type="EMBL" id="GMG38599.1"/>
    </source>
</evidence>
<evidence type="ECO:0000259" key="2">
    <source>
        <dbReference type="SMART" id="SM01307"/>
    </source>
</evidence>
<evidence type="ECO:0000313" key="5">
    <source>
        <dbReference type="Proteomes" id="UP001165063"/>
    </source>
</evidence>
<protein>
    <submittedName>
        <fullName evidence="4">Unnamed protein product</fullName>
    </submittedName>
</protein>
<dbReference type="Pfam" id="PF14663">
    <property type="entry name" value="RasGEF_N_2"/>
    <property type="match status" value="1"/>
</dbReference>
<feature type="domain" description="Rapamycin-insensitive companion of mTOR" evidence="3">
    <location>
        <begin position="548"/>
        <end position="620"/>
    </location>
</feature>
<dbReference type="Pfam" id="PF14666">
    <property type="entry name" value="RICTOR_M"/>
    <property type="match status" value="1"/>
</dbReference>
<evidence type="ECO:0000256" key="1">
    <source>
        <dbReference type="ARBA" id="ARBA00008878"/>
    </source>
</evidence>
<name>A0A9W7DGG9_AMBMO</name>
<proteinExistence type="inferred from homology"/>
<dbReference type="Proteomes" id="UP001165063">
    <property type="component" value="Unassembled WGS sequence"/>
</dbReference>
<dbReference type="SMART" id="SM01310">
    <property type="entry name" value="RICTOR_V"/>
    <property type="match status" value="1"/>
</dbReference>
<accession>A0A9W7DGG9</accession>
<dbReference type="GO" id="GO:0038203">
    <property type="term" value="P:TORC2 signaling"/>
    <property type="evidence" value="ECO:0007669"/>
    <property type="project" value="TreeGrafter"/>
</dbReference>
<dbReference type="InterPro" id="IPR029452">
    <property type="entry name" value="RICTOR_V"/>
</dbReference>
<dbReference type="PANTHER" id="PTHR13298:SF11">
    <property type="entry name" value="RAPAMYCIN-INSENSITIVE COMPANION OF MTOR"/>
    <property type="match status" value="1"/>
</dbReference>
<dbReference type="OrthoDB" id="271111at2759"/>
<dbReference type="EMBL" id="BSXU01002582">
    <property type="protein sequence ID" value="GMG38599.1"/>
    <property type="molecule type" value="Genomic_DNA"/>
</dbReference>
<dbReference type="SMART" id="SM01307">
    <property type="entry name" value="RICTOR_M"/>
    <property type="match status" value="1"/>
</dbReference>
<dbReference type="InterPro" id="IPR028268">
    <property type="entry name" value="Pianissimo_fam"/>
</dbReference>
<dbReference type="SUPFAM" id="SSF48371">
    <property type="entry name" value="ARM repeat"/>
    <property type="match status" value="1"/>
</dbReference>
<gene>
    <name evidence="4" type="ORF">Amon01_000498800</name>
</gene>
<sequence>MLLLLEAFCILLKDPTFVTHQIKVSLASRSNPEEEDDVVNHYTALLLHIALKCDIISKLEYVFEKTVSDPKQSKRVVILLSEILYLKSYLIPQQLNIQMAPSFKLNDLIYRELRKHHTKTNEQTLEEFNQANGNVKTKFMYNIDDIELKNYLISTNVLTTKEVAKWDWPLIIELMQGPLRNPKKLEETSKNTKFYKRLLSFYRPFKYRFSKLRNSRSNQIYVKAGVEVFKNLLSCNEGLKCLIEHKVVPQIAECLAQVDPYSGITSVNAFFSKNQLENNLSSAFFTFLGVLSNDKNGVRLMEQWWIFDMLYHISDLRTNRDDLVKLIVSELKYSLSGHMRIILEKVACTGSNSSRLLATEKLGSLLEVADCESFACSTLLNQLSDPDEQVMKLAVEYLTKYVEKNELNVSKLIRCKPSLENLKTEKRSESSLLLKMLATESGFRYLHSQLDLVNLEMESWIDYKNREYARQVETFISNKLSNLESVDVMPYHFFGELVKTEEGLALLNSTEIYNSLTSVLDRYMFLIENGEELEYYETVSPTEKEELLLDLKSSLWALGHIGSSENGITLLELSGVVDNVSFIIENTINLSLKGICFFILGLVSKTDEGLEILDDLGYHVTVNASNENLAICLPKDINKMLQVPAPPQSIENKKVFIGEALLRDLMEENNLNLNHKTTTVQYNNATSTISGLVGSSTLVSNNISYHYLILKEIYENLNLILVNQTKAVSNLKILKNKYVVMFDNEPIILKLIFKMLENYRYKWTVRKFLITELVNFKKGMTVIMRRNRDAGDGKRSVD</sequence>
<dbReference type="InterPro" id="IPR029451">
    <property type="entry name" value="RICTOR_M"/>
</dbReference>
<comment type="caution">
    <text evidence="4">The sequence shown here is derived from an EMBL/GenBank/DDBJ whole genome shotgun (WGS) entry which is preliminary data.</text>
</comment>
<dbReference type="AlphaFoldDB" id="A0A9W7DGG9"/>
<dbReference type="Pfam" id="PF14664">
    <property type="entry name" value="RICTOR_N"/>
    <property type="match status" value="1"/>
</dbReference>
<dbReference type="InterPro" id="IPR029453">
    <property type="entry name" value="Rictor_IV"/>
</dbReference>
<keyword evidence="5" id="KW-1185">Reference proteome</keyword>
<dbReference type="InterPro" id="IPR016024">
    <property type="entry name" value="ARM-type_fold"/>
</dbReference>
<dbReference type="PANTHER" id="PTHR13298">
    <property type="entry name" value="CYTOSOLIC REGULATOR PIANISSIMO"/>
    <property type="match status" value="1"/>
</dbReference>
<feature type="domain" description="Rapamycin-insensitive companion of mTOR middle" evidence="2">
    <location>
        <begin position="143"/>
        <end position="368"/>
    </location>
</feature>
<dbReference type="Pfam" id="PF14668">
    <property type="entry name" value="RICTOR_V"/>
    <property type="match status" value="1"/>
</dbReference>
<evidence type="ECO:0000259" key="3">
    <source>
        <dbReference type="SMART" id="SM01310"/>
    </source>
</evidence>
<organism evidence="4 5">
    <name type="scientific">Ambrosiozyma monospora</name>
    <name type="common">Yeast</name>
    <name type="synonym">Endomycopsis monosporus</name>
    <dbReference type="NCBI Taxonomy" id="43982"/>
    <lineage>
        <taxon>Eukaryota</taxon>
        <taxon>Fungi</taxon>
        <taxon>Dikarya</taxon>
        <taxon>Ascomycota</taxon>
        <taxon>Saccharomycotina</taxon>
        <taxon>Pichiomycetes</taxon>
        <taxon>Pichiales</taxon>
        <taxon>Pichiaceae</taxon>
        <taxon>Ambrosiozyma</taxon>
    </lineage>
</organism>
<reference evidence="4" key="1">
    <citation type="submission" date="2023-04" db="EMBL/GenBank/DDBJ databases">
        <title>Ambrosiozyma monospora NBRC 1965.</title>
        <authorList>
            <person name="Ichikawa N."/>
            <person name="Sato H."/>
            <person name="Tonouchi N."/>
        </authorList>
    </citation>
    <scope>NUCLEOTIDE SEQUENCE</scope>
    <source>
        <strain evidence="4">NBRC 1965</strain>
    </source>
</reference>
<dbReference type="GO" id="GO:0031932">
    <property type="term" value="C:TORC2 complex"/>
    <property type="evidence" value="ECO:0007669"/>
    <property type="project" value="InterPro"/>
</dbReference>
<comment type="similarity">
    <text evidence="1">Belongs to the RICTOR family.</text>
</comment>
<dbReference type="SMART" id="SM01303">
    <property type="entry name" value="RasGEF_N_2"/>
    <property type="match status" value="1"/>
</dbReference>